<dbReference type="OrthoDB" id="114045at2"/>
<dbReference type="Proteomes" id="UP000033616">
    <property type="component" value="Unassembled WGS sequence"/>
</dbReference>
<proteinExistence type="predicted"/>
<name>A0A0F3MLL5_9RICK</name>
<evidence type="ECO:0000313" key="1">
    <source>
        <dbReference type="EMBL" id="KJV55504.1"/>
    </source>
</evidence>
<sequence length="181" mass="20987">MLCYYGESLLNKLFMFNVRLKIDLDNVEKAFAKEYHGQQDTREPTHPLEVACMVADYIFETDTIITAILHDTIEDTSLTKENIAEAFSTKIAEQVSGLTRISGNKKIRSRQMIKTLRLQNKKDLLLISDRLHNIKTISIKPYDKRRRIVIETEQEFVPLARYLKLLNLGKYLSKYCILSAS</sequence>
<dbReference type="PATRIC" id="fig|1359168.3.peg.555"/>
<dbReference type="RefSeq" id="WP_045797443.1">
    <property type="nucleotide sequence ID" value="NZ_LANP01000021.1"/>
</dbReference>
<dbReference type="AlphaFoldDB" id="A0A0F3MLL5"/>
<evidence type="ECO:0000313" key="2">
    <source>
        <dbReference type="Proteomes" id="UP000033616"/>
    </source>
</evidence>
<dbReference type="PANTHER" id="PTHR21262">
    <property type="entry name" value="GUANOSINE-3',5'-BIS DIPHOSPHATE 3'-PYROPHOSPHOHYDROLASE"/>
    <property type="match status" value="1"/>
</dbReference>
<organism evidence="1 2">
    <name type="scientific">Orientia chuto str. Dubai</name>
    <dbReference type="NCBI Taxonomy" id="1359168"/>
    <lineage>
        <taxon>Bacteria</taxon>
        <taxon>Pseudomonadati</taxon>
        <taxon>Pseudomonadota</taxon>
        <taxon>Alphaproteobacteria</taxon>
        <taxon>Rickettsiales</taxon>
        <taxon>Rickettsiaceae</taxon>
        <taxon>Rickettsieae</taxon>
        <taxon>Orientia</taxon>
    </lineage>
</organism>
<dbReference type="STRING" id="1359168.OCHUTO_0826"/>
<comment type="caution">
    <text evidence="1">The sequence shown here is derived from an EMBL/GenBank/DDBJ whole genome shotgun (WGS) entry which is preliminary data.</text>
</comment>
<dbReference type="SUPFAM" id="SSF109604">
    <property type="entry name" value="HD-domain/PDEase-like"/>
    <property type="match status" value="1"/>
</dbReference>
<keyword evidence="2" id="KW-1185">Reference proteome</keyword>
<gene>
    <name evidence="1" type="ORF">OCHUTO_0826</name>
</gene>
<dbReference type="PANTHER" id="PTHR21262:SF31">
    <property type="entry name" value="GTP PYROPHOSPHOKINASE"/>
    <property type="match status" value="1"/>
</dbReference>
<dbReference type="EMBL" id="LANP01000021">
    <property type="protein sequence ID" value="KJV55504.1"/>
    <property type="molecule type" value="Genomic_DNA"/>
</dbReference>
<accession>A0A0F3MLL5</accession>
<protein>
    <submittedName>
        <fullName evidence="1">HD domain protein</fullName>
    </submittedName>
</protein>
<dbReference type="Gene3D" id="1.10.3210.10">
    <property type="entry name" value="Hypothetical protein af1432"/>
    <property type="match status" value="1"/>
</dbReference>
<reference evidence="1 2" key="1">
    <citation type="submission" date="2015-02" db="EMBL/GenBank/DDBJ databases">
        <title>Genome Sequencing of Rickettsiales.</title>
        <authorList>
            <person name="Daugherty S.C."/>
            <person name="Su Q."/>
            <person name="Abolude K."/>
            <person name="Beier-Sexton M."/>
            <person name="Carlyon J.A."/>
            <person name="Carter R."/>
            <person name="Day N.P."/>
            <person name="Dumler S.J."/>
            <person name="Dyachenko V."/>
            <person name="Godinez A."/>
            <person name="Kurtti T.J."/>
            <person name="Lichay M."/>
            <person name="Mullins K.E."/>
            <person name="Ott S."/>
            <person name="Pappas-Brown V."/>
            <person name="Paris D.H."/>
            <person name="Patel P."/>
            <person name="Richards A.L."/>
            <person name="Sadzewicz L."/>
            <person name="Sears K."/>
            <person name="Seidman D."/>
            <person name="Sengamalay N."/>
            <person name="Stenos J."/>
            <person name="Tallon L.J."/>
            <person name="Vincent G."/>
            <person name="Fraser C.M."/>
            <person name="Munderloh U."/>
            <person name="Dunning-Hotopp J.C."/>
        </authorList>
    </citation>
    <scope>NUCLEOTIDE SEQUENCE [LARGE SCALE GENOMIC DNA]</scope>
    <source>
        <strain evidence="1 2">Fuller</strain>
    </source>
</reference>
<dbReference type="Pfam" id="PF13328">
    <property type="entry name" value="HD_4"/>
    <property type="match status" value="1"/>
</dbReference>